<dbReference type="PANTHER" id="PTHR43357">
    <property type="entry name" value="INNER MEMBRANE ABC TRANSPORTER PERMEASE PROTEIN YDCV"/>
    <property type="match status" value="1"/>
</dbReference>
<evidence type="ECO:0000256" key="7">
    <source>
        <dbReference type="ARBA" id="ARBA00023136"/>
    </source>
</evidence>
<evidence type="ECO:0000313" key="10">
    <source>
        <dbReference type="EMBL" id="SDV46508.1"/>
    </source>
</evidence>
<dbReference type="CDD" id="cd06261">
    <property type="entry name" value="TM_PBP2"/>
    <property type="match status" value="1"/>
</dbReference>
<dbReference type="RefSeq" id="WP_091903996.1">
    <property type="nucleotide sequence ID" value="NZ_FNLO01000001.1"/>
</dbReference>
<dbReference type="EMBL" id="FNLO01000001">
    <property type="protein sequence ID" value="SDV46508.1"/>
    <property type="molecule type" value="Genomic_DNA"/>
</dbReference>
<evidence type="ECO:0000256" key="2">
    <source>
        <dbReference type="ARBA" id="ARBA00022448"/>
    </source>
</evidence>
<feature type="transmembrane region" description="Helical" evidence="8">
    <location>
        <begin position="235"/>
        <end position="258"/>
    </location>
</feature>
<protein>
    <submittedName>
        <fullName evidence="10">Putative spermidine/putrescine transport system permease protein</fullName>
    </submittedName>
</protein>
<dbReference type="OrthoDB" id="9815533at2"/>
<evidence type="ECO:0000313" key="11">
    <source>
        <dbReference type="Proteomes" id="UP000243719"/>
    </source>
</evidence>
<evidence type="ECO:0000256" key="3">
    <source>
        <dbReference type="ARBA" id="ARBA00022475"/>
    </source>
</evidence>
<keyword evidence="7 8" id="KW-0472">Membrane</keyword>
<keyword evidence="4" id="KW-0997">Cell inner membrane</keyword>
<keyword evidence="2 8" id="KW-0813">Transport</keyword>
<dbReference type="InterPro" id="IPR035906">
    <property type="entry name" value="MetI-like_sf"/>
</dbReference>
<feature type="domain" description="ABC transmembrane type-1" evidence="9">
    <location>
        <begin position="68"/>
        <end position="254"/>
    </location>
</feature>
<evidence type="ECO:0000256" key="6">
    <source>
        <dbReference type="ARBA" id="ARBA00022989"/>
    </source>
</evidence>
<evidence type="ECO:0000256" key="5">
    <source>
        <dbReference type="ARBA" id="ARBA00022692"/>
    </source>
</evidence>
<dbReference type="PROSITE" id="PS50928">
    <property type="entry name" value="ABC_TM1"/>
    <property type="match status" value="1"/>
</dbReference>
<feature type="transmembrane region" description="Helical" evidence="8">
    <location>
        <begin position="132"/>
        <end position="155"/>
    </location>
</feature>
<evidence type="ECO:0000256" key="8">
    <source>
        <dbReference type="RuleBase" id="RU363032"/>
    </source>
</evidence>
<sequence>MNPVHHETRRGWLLPAYVGAVLAFLVLPVCLVVPMSVSETSYLKFPPTGFTLKWFGSYFDSPAWIAATVRSVSIGFWSALLATVLGTMTALALRRSTRLDRLIAGAFLSPQVVPVIIVALGIMLIYNRFHLYGSMVGIVMAHAILALPFVVVNVASALRQRGETLALAARVMGANPLQAFWYVTLPSLRASITTSAIFAFFVSFDELVVALFIMGRNETLPMRIWANVRDDLTPVVAAVASLLIFATVLAVLLSEWVLHRSGRAARTS</sequence>
<name>A0A1H2PKM3_9BURK</name>
<dbReference type="Pfam" id="PF00528">
    <property type="entry name" value="BPD_transp_1"/>
    <property type="match status" value="1"/>
</dbReference>
<feature type="transmembrane region" description="Helical" evidence="8">
    <location>
        <begin position="74"/>
        <end position="93"/>
    </location>
</feature>
<dbReference type="STRING" id="1770053.SAMN05216551_101390"/>
<dbReference type="GO" id="GO:0005886">
    <property type="term" value="C:plasma membrane"/>
    <property type="evidence" value="ECO:0007669"/>
    <property type="project" value="UniProtKB-SubCell"/>
</dbReference>
<evidence type="ECO:0000256" key="4">
    <source>
        <dbReference type="ARBA" id="ARBA00022519"/>
    </source>
</evidence>
<gene>
    <name evidence="10" type="ORF">SAMN05216551_101390</name>
</gene>
<keyword evidence="11" id="KW-1185">Reference proteome</keyword>
<dbReference type="AlphaFoldDB" id="A0A1H2PKM3"/>
<proteinExistence type="inferred from homology"/>
<organism evidence="10 11">
    <name type="scientific">Chitinasiproducens palmae</name>
    <dbReference type="NCBI Taxonomy" id="1770053"/>
    <lineage>
        <taxon>Bacteria</taxon>
        <taxon>Pseudomonadati</taxon>
        <taxon>Pseudomonadota</taxon>
        <taxon>Betaproteobacteria</taxon>
        <taxon>Burkholderiales</taxon>
        <taxon>Burkholderiaceae</taxon>
        <taxon>Chitinasiproducens</taxon>
    </lineage>
</organism>
<dbReference type="Gene3D" id="1.10.3720.10">
    <property type="entry name" value="MetI-like"/>
    <property type="match status" value="1"/>
</dbReference>
<feature type="transmembrane region" description="Helical" evidence="8">
    <location>
        <begin position="12"/>
        <end position="37"/>
    </location>
</feature>
<keyword evidence="5 8" id="KW-0812">Transmembrane</keyword>
<evidence type="ECO:0000259" key="9">
    <source>
        <dbReference type="PROSITE" id="PS50928"/>
    </source>
</evidence>
<keyword evidence="6 8" id="KW-1133">Transmembrane helix</keyword>
<dbReference type="SUPFAM" id="SSF161098">
    <property type="entry name" value="MetI-like"/>
    <property type="match status" value="1"/>
</dbReference>
<dbReference type="InterPro" id="IPR000515">
    <property type="entry name" value="MetI-like"/>
</dbReference>
<evidence type="ECO:0000256" key="1">
    <source>
        <dbReference type="ARBA" id="ARBA00004429"/>
    </source>
</evidence>
<comment type="subcellular location">
    <subcellularLocation>
        <location evidence="1">Cell inner membrane</location>
        <topology evidence="1">Multi-pass membrane protein</topology>
    </subcellularLocation>
    <subcellularLocation>
        <location evidence="8">Cell membrane</location>
        <topology evidence="8">Multi-pass membrane protein</topology>
    </subcellularLocation>
</comment>
<accession>A0A1H2PKM3</accession>
<reference evidence="11" key="1">
    <citation type="submission" date="2016-09" db="EMBL/GenBank/DDBJ databases">
        <authorList>
            <person name="Varghese N."/>
            <person name="Submissions S."/>
        </authorList>
    </citation>
    <scope>NUCLEOTIDE SEQUENCE [LARGE SCALE GENOMIC DNA]</scope>
    <source>
        <strain evidence="11">JS23</strain>
    </source>
</reference>
<feature type="transmembrane region" description="Helical" evidence="8">
    <location>
        <begin position="105"/>
        <end position="126"/>
    </location>
</feature>
<dbReference type="PANTHER" id="PTHR43357:SF4">
    <property type="entry name" value="INNER MEMBRANE ABC TRANSPORTER PERMEASE PROTEIN YDCV"/>
    <property type="match status" value="1"/>
</dbReference>
<dbReference type="Proteomes" id="UP000243719">
    <property type="component" value="Unassembled WGS sequence"/>
</dbReference>
<comment type="similarity">
    <text evidence="8">Belongs to the binding-protein-dependent transport system permease family.</text>
</comment>
<dbReference type="GO" id="GO:0055085">
    <property type="term" value="P:transmembrane transport"/>
    <property type="evidence" value="ECO:0007669"/>
    <property type="project" value="InterPro"/>
</dbReference>
<keyword evidence="3" id="KW-1003">Cell membrane</keyword>